<evidence type="ECO:0000256" key="2">
    <source>
        <dbReference type="SAM" id="SignalP"/>
    </source>
</evidence>
<proteinExistence type="predicted"/>
<evidence type="ECO:0000313" key="4">
    <source>
        <dbReference type="Proteomes" id="UP000717696"/>
    </source>
</evidence>
<dbReference type="SUPFAM" id="SSF53850">
    <property type="entry name" value="Periplasmic binding protein-like II"/>
    <property type="match status" value="1"/>
</dbReference>
<dbReference type="EMBL" id="JAGMUU010000033">
    <property type="protein sequence ID" value="KAH7118102.1"/>
    <property type="molecule type" value="Genomic_DNA"/>
</dbReference>
<dbReference type="Gene3D" id="3.40.190.10">
    <property type="entry name" value="Periplasmic binding protein-like II"/>
    <property type="match status" value="2"/>
</dbReference>
<evidence type="ECO:0008006" key="5">
    <source>
        <dbReference type="Google" id="ProtNLM"/>
    </source>
</evidence>
<accession>A0A9P9DFL2</accession>
<keyword evidence="4" id="KW-1185">Reference proteome</keyword>
<reference evidence="3" key="1">
    <citation type="journal article" date="2021" name="Nat. Commun.">
        <title>Genetic determinants of endophytism in the Arabidopsis root mycobiome.</title>
        <authorList>
            <person name="Mesny F."/>
            <person name="Miyauchi S."/>
            <person name="Thiergart T."/>
            <person name="Pickel B."/>
            <person name="Atanasova L."/>
            <person name="Karlsson M."/>
            <person name="Huettel B."/>
            <person name="Barry K.W."/>
            <person name="Haridas S."/>
            <person name="Chen C."/>
            <person name="Bauer D."/>
            <person name="Andreopoulos W."/>
            <person name="Pangilinan J."/>
            <person name="LaButti K."/>
            <person name="Riley R."/>
            <person name="Lipzen A."/>
            <person name="Clum A."/>
            <person name="Drula E."/>
            <person name="Henrissat B."/>
            <person name="Kohler A."/>
            <person name="Grigoriev I.V."/>
            <person name="Martin F.M."/>
            <person name="Hacquard S."/>
        </authorList>
    </citation>
    <scope>NUCLEOTIDE SEQUENCE</scope>
    <source>
        <strain evidence="3">MPI-CAGE-AT-0021</strain>
    </source>
</reference>
<feature type="chain" id="PRO_5040218095" description="ABC-type Fe3+ transport system" evidence="2">
    <location>
        <begin position="17"/>
        <end position="361"/>
    </location>
</feature>
<name>A0A9P9DFL2_9HYPO</name>
<dbReference type="AlphaFoldDB" id="A0A9P9DFL2"/>
<evidence type="ECO:0000256" key="1">
    <source>
        <dbReference type="ARBA" id="ARBA00022729"/>
    </source>
</evidence>
<protein>
    <recommendedName>
        <fullName evidence="5">ABC-type Fe3+ transport system</fullName>
    </recommendedName>
</protein>
<dbReference type="Proteomes" id="UP000717696">
    <property type="component" value="Unassembled WGS sequence"/>
</dbReference>
<comment type="caution">
    <text evidence="3">The sequence shown here is derived from an EMBL/GenBank/DDBJ whole genome shotgun (WGS) entry which is preliminary data.</text>
</comment>
<dbReference type="PANTHER" id="PTHR30006:SF2">
    <property type="entry name" value="ABC TRANSPORTER SUBSTRATE-BINDING PROTEIN"/>
    <property type="match status" value="1"/>
</dbReference>
<evidence type="ECO:0000313" key="3">
    <source>
        <dbReference type="EMBL" id="KAH7118102.1"/>
    </source>
</evidence>
<dbReference type="Pfam" id="PF13416">
    <property type="entry name" value="SBP_bac_8"/>
    <property type="match status" value="1"/>
</dbReference>
<gene>
    <name evidence="3" type="ORF">B0J13DRAFT_514009</name>
</gene>
<keyword evidence="1 2" id="KW-0732">Signal</keyword>
<dbReference type="PANTHER" id="PTHR30006">
    <property type="entry name" value="THIAMINE-BINDING PERIPLASMIC PROTEIN-RELATED"/>
    <property type="match status" value="1"/>
</dbReference>
<feature type="signal peptide" evidence="2">
    <location>
        <begin position="1"/>
        <end position="16"/>
    </location>
</feature>
<dbReference type="InterPro" id="IPR006059">
    <property type="entry name" value="SBP"/>
</dbReference>
<organism evidence="3 4">
    <name type="scientific">Dactylonectria estremocensis</name>
    <dbReference type="NCBI Taxonomy" id="1079267"/>
    <lineage>
        <taxon>Eukaryota</taxon>
        <taxon>Fungi</taxon>
        <taxon>Dikarya</taxon>
        <taxon>Ascomycota</taxon>
        <taxon>Pezizomycotina</taxon>
        <taxon>Sordariomycetes</taxon>
        <taxon>Hypocreomycetidae</taxon>
        <taxon>Hypocreales</taxon>
        <taxon>Nectriaceae</taxon>
        <taxon>Dactylonectria</taxon>
    </lineage>
</organism>
<dbReference type="OrthoDB" id="124329at2759"/>
<sequence>MRFLTLSALLLGGVNAAAYGNPHANATPQVEERSLDQIYKAALKEGGTVTLWSGGDEKNQQDALKTAFEKAFPGMTLNLTVNLSKYHDGNIDQQLANKNVYVDSIVLQTLHDFPRWEKEGALLNYAPAGFDKIYPDLKDGDAAYYGYLGLGWQLIWNHDKLKGKKIQEFTDFLHPEFKGKLALTYPNDDDAVLFAFELIIKKYGKKWFEDLLKQKPRWVRGTATPSSLIADPKSPYIASFTSAVGLGQPPSPFNFTFPKQGQHVTWAQTAAILKDAPHPEGAKLLHNFLLTKDFQKESGFWSVRSDVPAPSGQPKFVDVPGSDPLAFRDFMLDRPKVERLRFWFEDRLGTAQGISPLIDDL</sequence>